<evidence type="ECO:0000256" key="4">
    <source>
        <dbReference type="SAM" id="Coils"/>
    </source>
</evidence>
<dbReference type="Gene3D" id="1.10.30.10">
    <property type="entry name" value="High mobility group box domain"/>
    <property type="match status" value="1"/>
</dbReference>
<feature type="DNA-binding region" description="HMG box" evidence="3">
    <location>
        <begin position="207"/>
        <end position="290"/>
    </location>
</feature>
<gene>
    <name evidence="7" type="ORF">B0T21DRAFT_394265</name>
</gene>
<name>A0AA40BEM3_9PEZI</name>
<feature type="compositionally biased region" description="Basic and acidic residues" evidence="5">
    <location>
        <begin position="299"/>
        <end position="316"/>
    </location>
</feature>
<feature type="domain" description="HMG box" evidence="6">
    <location>
        <begin position="207"/>
        <end position="290"/>
    </location>
</feature>
<evidence type="ECO:0000313" key="7">
    <source>
        <dbReference type="EMBL" id="KAK0732855.1"/>
    </source>
</evidence>
<organism evidence="7 8">
    <name type="scientific">Apiosordaria backusii</name>
    <dbReference type="NCBI Taxonomy" id="314023"/>
    <lineage>
        <taxon>Eukaryota</taxon>
        <taxon>Fungi</taxon>
        <taxon>Dikarya</taxon>
        <taxon>Ascomycota</taxon>
        <taxon>Pezizomycotina</taxon>
        <taxon>Sordariomycetes</taxon>
        <taxon>Sordariomycetidae</taxon>
        <taxon>Sordariales</taxon>
        <taxon>Lasiosphaeriaceae</taxon>
        <taxon>Apiosordaria</taxon>
    </lineage>
</organism>
<evidence type="ECO:0000256" key="2">
    <source>
        <dbReference type="ARBA" id="ARBA00023242"/>
    </source>
</evidence>
<comment type="subcellular location">
    <subcellularLocation>
        <location evidence="1">Nucleus</location>
    </subcellularLocation>
</comment>
<dbReference type="EMBL" id="JAUKTV010000008">
    <property type="protein sequence ID" value="KAK0732855.1"/>
    <property type="molecule type" value="Genomic_DNA"/>
</dbReference>
<proteinExistence type="predicted"/>
<sequence>MAPASAIPPPLPPTVEEAYRRKCNKLRQRTNEVEKANDASRVRLNRLKRQIEKLRLERAFLYEQLAKRTSTNVEDSDGSPSPPPTVSPHHPSSLSPRWNGITLSNLSQNERDHRLTPSRSNKQPKEKPLRLKRGHRKASMLPIGGGGDGSGSQAGGSQAGGNGAGSSSLAASQFISQNPGASHSPSSDAFSMGLAGRGLNGVHREPPKKPGNAFELYCNERNTAAAATANNTTADATDIDKTEEDESRREVDDEELAQGWKDLSETQRGEFETRAGENMAQYEKERGEYDAATAAAEAEAAKRQKESEEAEEKSKENGTGNATEEEEARQKDEQGDVEMGEYDSDQETQMDKPEEE</sequence>
<dbReference type="AlphaFoldDB" id="A0AA40BEM3"/>
<feature type="compositionally biased region" description="Gly residues" evidence="5">
    <location>
        <begin position="143"/>
        <end position="164"/>
    </location>
</feature>
<accession>A0AA40BEM3</accession>
<protein>
    <recommendedName>
        <fullName evidence="6">HMG box domain-containing protein</fullName>
    </recommendedName>
</protein>
<evidence type="ECO:0000256" key="5">
    <source>
        <dbReference type="SAM" id="MobiDB-lite"/>
    </source>
</evidence>
<dbReference type="InterPro" id="IPR009071">
    <property type="entry name" value="HMG_box_dom"/>
</dbReference>
<dbReference type="InterPro" id="IPR056513">
    <property type="entry name" value="INO80F"/>
</dbReference>
<evidence type="ECO:0000256" key="1">
    <source>
        <dbReference type="ARBA" id="ARBA00004123"/>
    </source>
</evidence>
<dbReference type="SUPFAM" id="SSF47095">
    <property type="entry name" value="HMG-box"/>
    <property type="match status" value="1"/>
</dbReference>
<feature type="coiled-coil region" evidence="4">
    <location>
        <begin position="16"/>
        <end position="64"/>
    </location>
</feature>
<feature type="compositionally biased region" description="Low complexity" evidence="5">
    <location>
        <begin position="87"/>
        <end position="96"/>
    </location>
</feature>
<dbReference type="Proteomes" id="UP001172159">
    <property type="component" value="Unassembled WGS sequence"/>
</dbReference>
<dbReference type="PROSITE" id="PS50118">
    <property type="entry name" value="HMG_BOX_2"/>
    <property type="match status" value="1"/>
</dbReference>
<dbReference type="InterPro" id="IPR036910">
    <property type="entry name" value="HMG_box_dom_sf"/>
</dbReference>
<dbReference type="GO" id="GO:0003677">
    <property type="term" value="F:DNA binding"/>
    <property type="evidence" value="ECO:0007669"/>
    <property type="project" value="UniProtKB-UniRule"/>
</dbReference>
<dbReference type="SMART" id="SM00398">
    <property type="entry name" value="HMG"/>
    <property type="match status" value="1"/>
</dbReference>
<keyword evidence="4" id="KW-0175">Coiled coil</keyword>
<feature type="region of interest" description="Disordered" evidence="5">
    <location>
        <begin position="69"/>
        <end position="168"/>
    </location>
</feature>
<dbReference type="Pfam" id="PF24245">
    <property type="entry name" value="INO80F"/>
    <property type="match status" value="1"/>
</dbReference>
<comment type="caution">
    <text evidence="7">The sequence shown here is derived from an EMBL/GenBank/DDBJ whole genome shotgun (WGS) entry which is preliminary data.</text>
</comment>
<evidence type="ECO:0000256" key="3">
    <source>
        <dbReference type="PROSITE-ProRule" id="PRU00267"/>
    </source>
</evidence>
<keyword evidence="3" id="KW-0238">DNA-binding</keyword>
<keyword evidence="8" id="KW-1185">Reference proteome</keyword>
<feature type="compositionally biased region" description="Low complexity" evidence="5">
    <location>
        <begin position="225"/>
        <end position="236"/>
    </location>
</feature>
<evidence type="ECO:0000259" key="6">
    <source>
        <dbReference type="PROSITE" id="PS50118"/>
    </source>
</evidence>
<reference evidence="7" key="1">
    <citation type="submission" date="2023-06" db="EMBL/GenBank/DDBJ databases">
        <title>Genome-scale phylogeny and comparative genomics of the fungal order Sordariales.</title>
        <authorList>
            <consortium name="Lawrence Berkeley National Laboratory"/>
            <person name="Hensen N."/>
            <person name="Bonometti L."/>
            <person name="Westerberg I."/>
            <person name="Brannstrom I.O."/>
            <person name="Guillou S."/>
            <person name="Cros-Aarteil S."/>
            <person name="Calhoun S."/>
            <person name="Haridas S."/>
            <person name="Kuo A."/>
            <person name="Mondo S."/>
            <person name="Pangilinan J."/>
            <person name="Riley R."/>
            <person name="Labutti K."/>
            <person name="Andreopoulos B."/>
            <person name="Lipzen A."/>
            <person name="Chen C."/>
            <person name="Yanf M."/>
            <person name="Daum C."/>
            <person name="Ng V."/>
            <person name="Clum A."/>
            <person name="Steindorff A."/>
            <person name="Ohm R."/>
            <person name="Martin F."/>
            <person name="Silar P."/>
            <person name="Natvig D."/>
            <person name="Lalanne C."/>
            <person name="Gautier V."/>
            <person name="Ament-Velasquez S.L."/>
            <person name="Kruys A."/>
            <person name="Hutchinson M.I."/>
            <person name="Powell A.J."/>
            <person name="Barry K."/>
            <person name="Miller A.N."/>
            <person name="Grigoriev I.V."/>
            <person name="Debuchy R."/>
            <person name="Gladieux P."/>
            <person name="Thoren M.H."/>
            <person name="Johannesson H."/>
        </authorList>
    </citation>
    <scope>NUCLEOTIDE SEQUENCE</scope>
    <source>
        <strain evidence="7">CBS 540.89</strain>
    </source>
</reference>
<feature type="compositionally biased region" description="Basic and acidic residues" evidence="5">
    <location>
        <begin position="262"/>
        <end position="275"/>
    </location>
</feature>
<feature type="region of interest" description="Disordered" evidence="5">
    <location>
        <begin position="225"/>
        <end position="356"/>
    </location>
</feature>
<dbReference type="GO" id="GO:0005634">
    <property type="term" value="C:nucleus"/>
    <property type="evidence" value="ECO:0007669"/>
    <property type="project" value="UniProtKB-SubCell"/>
</dbReference>
<feature type="compositionally biased region" description="Acidic residues" evidence="5">
    <location>
        <begin position="335"/>
        <end position="348"/>
    </location>
</feature>
<keyword evidence="2 3" id="KW-0539">Nucleus</keyword>
<evidence type="ECO:0000313" key="8">
    <source>
        <dbReference type="Proteomes" id="UP001172159"/>
    </source>
</evidence>